<name>A0ABW1QI11_9ACTN</name>
<sequence length="296" mass="31693">MTSTLQAMPVGAPPQPLTTRLAGRALGGLARVAPDSAARAGFELWRRPLRRGPVRQHEQVVHRAARVSSLPWRGRRVALYEWGDGARPVLLVHGWRSRASRFASIIDRLVAHGFSAVSYDALGHGATRGGAGTILDHEAIIRAVVDRSEPFEGVVAHSLGAPIAFHALRHGLAARRVVAINGVGDFGYLVDAFCAALGLGAEVNVRLRRTIEQRLFDGAPDIWDRFSVGDGPADELLVVQDRLDDVVHPSQADLIVAAHGARSQRLDTIGLGHSALLSDPHVLDAVVDFLAAGARP</sequence>
<keyword evidence="3" id="KW-1185">Reference proteome</keyword>
<dbReference type="Gene3D" id="3.40.50.1820">
    <property type="entry name" value="alpha/beta hydrolase"/>
    <property type="match status" value="1"/>
</dbReference>
<dbReference type="Proteomes" id="UP001596097">
    <property type="component" value="Unassembled WGS sequence"/>
</dbReference>
<feature type="domain" description="Serine aminopeptidase S33" evidence="1">
    <location>
        <begin position="89"/>
        <end position="169"/>
    </location>
</feature>
<dbReference type="InterPro" id="IPR022742">
    <property type="entry name" value="Hydrolase_4"/>
</dbReference>
<reference evidence="3" key="1">
    <citation type="journal article" date="2019" name="Int. J. Syst. Evol. Microbiol.">
        <title>The Global Catalogue of Microorganisms (GCM) 10K type strain sequencing project: providing services to taxonomists for standard genome sequencing and annotation.</title>
        <authorList>
            <consortium name="The Broad Institute Genomics Platform"/>
            <consortium name="The Broad Institute Genome Sequencing Center for Infectious Disease"/>
            <person name="Wu L."/>
            <person name="Ma J."/>
        </authorList>
    </citation>
    <scope>NUCLEOTIDE SEQUENCE [LARGE SCALE GENOMIC DNA]</scope>
    <source>
        <strain evidence="3">CGMCC 4.7198</strain>
    </source>
</reference>
<organism evidence="2 3">
    <name type="scientific">Mumia xiangluensis</name>
    <dbReference type="NCBI Taxonomy" id="1678900"/>
    <lineage>
        <taxon>Bacteria</taxon>
        <taxon>Bacillati</taxon>
        <taxon>Actinomycetota</taxon>
        <taxon>Actinomycetes</taxon>
        <taxon>Propionibacteriales</taxon>
        <taxon>Nocardioidaceae</taxon>
        <taxon>Mumia</taxon>
    </lineage>
</organism>
<dbReference type="RefSeq" id="WP_205603046.1">
    <property type="nucleotide sequence ID" value="NZ_JBHSQL010000004.1"/>
</dbReference>
<protein>
    <submittedName>
        <fullName evidence="2">Alpha/beta fold hydrolase</fullName>
    </submittedName>
</protein>
<dbReference type="InterPro" id="IPR029058">
    <property type="entry name" value="AB_hydrolase_fold"/>
</dbReference>
<proteinExistence type="predicted"/>
<dbReference type="EMBL" id="JBHSQL010000004">
    <property type="protein sequence ID" value="MFC6148913.1"/>
    <property type="molecule type" value="Genomic_DNA"/>
</dbReference>
<dbReference type="Pfam" id="PF12146">
    <property type="entry name" value="Hydrolase_4"/>
    <property type="match status" value="1"/>
</dbReference>
<gene>
    <name evidence="2" type="ORF">ACFPYK_05865</name>
</gene>
<evidence type="ECO:0000259" key="1">
    <source>
        <dbReference type="Pfam" id="PF12146"/>
    </source>
</evidence>
<dbReference type="GO" id="GO:0016787">
    <property type="term" value="F:hydrolase activity"/>
    <property type="evidence" value="ECO:0007669"/>
    <property type="project" value="UniProtKB-KW"/>
</dbReference>
<evidence type="ECO:0000313" key="2">
    <source>
        <dbReference type="EMBL" id="MFC6148913.1"/>
    </source>
</evidence>
<dbReference type="SUPFAM" id="SSF53474">
    <property type="entry name" value="alpha/beta-Hydrolases"/>
    <property type="match status" value="1"/>
</dbReference>
<comment type="caution">
    <text evidence="2">The sequence shown here is derived from an EMBL/GenBank/DDBJ whole genome shotgun (WGS) entry which is preliminary data.</text>
</comment>
<accession>A0ABW1QI11</accession>
<keyword evidence="2" id="KW-0378">Hydrolase</keyword>
<evidence type="ECO:0000313" key="3">
    <source>
        <dbReference type="Proteomes" id="UP001596097"/>
    </source>
</evidence>